<dbReference type="GO" id="GO:0009055">
    <property type="term" value="F:electron transfer activity"/>
    <property type="evidence" value="ECO:0007669"/>
    <property type="project" value="TreeGrafter"/>
</dbReference>
<dbReference type="SUPFAM" id="SSF54292">
    <property type="entry name" value="2Fe-2S ferredoxin-like"/>
    <property type="match status" value="1"/>
</dbReference>
<dbReference type="InterPro" id="IPR036010">
    <property type="entry name" value="2Fe-2S_ferredoxin-like_sf"/>
</dbReference>
<dbReference type="Proteomes" id="UP000318349">
    <property type="component" value="Unassembled WGS sequence"/>
</dbReference>
<dbReference type="GO" id="GO:0046872">
    <property type="term" value="F:metal ion binding"/>
    <property type="evidence" value="ECO:0007669"/>
    <property type="project" value="UniProtKB-KW"/>
</dbReference>
<dbReference type="PANTHER" id="PTHR23426">
    <property type="entry name" value="FERREDOXIN/ADRENODOXIN"/>
    <property type="match status" value="1"/>
</dbReference>
<evidence type="ECO:0000256" key="1">
    <source>
        <dbReference type="ARBA" id="ARBA00010914"/>
    </source>
</evidence>
<feature type="domain" description="2Fe-2S ferredoxin-type" evidence="7">
    <location>
        <begin position="2"/>
        <end position="105"/>
    </location>
</feature>
<dbReference type="AlphaFoldDB" id="A0A557REE4"/>
<dbReference type="InterPro" id="IPR012675">
    <property type="entry name" value="Beta-grasp_dom_sf"/>
</dbReference>
<organism evidence="8 9">
    <name type="scientific">Denitromonas halophila</name>
    <dbReference type="NCBI Taxonomy" id="1629404"/>
    <lineage>
        <taxon>Bacteria</taxon>
        <taxon>Pseudomonadati</taxon>
        <taxon>Pseudomonadota</taxon>
        <taxon>Betaproteobacteria</taxon>
        <taxon>Rhodocyclales</taxon>
        <taxon>Zoogloeaceae</taxon>
        <taxon>Denitromonas</taxon>
    </lineage>
</organism>
<comment type="cofactor">
    <cofactor evidence="6">
        <name>[2Fe-2S] cluster</name>
        <dbReference type="ChEBI" id="CHEBI:190135"/>
    </cofactor>
</comment>
<dbReference type="PROSITE" id="PS51085">
    <property type="entry name" value="2FE2S_FER_2"/>
    <property type="match status" value="1"/>
</dbReference>
<evidence type="ECO:0000313" key="8">
    <source>
        <dbReference type="EMBL" id="TVO75407.1"/>
    </source>
</evidence>
<evidence type="ECO:0000256" key="5">
    <source>
        <dbReference type="ARBA" id="ARBA00023014"/>
    </source>
</evidence>
<dbReference type="PANTHER" id="PTHR23426:SF65">
    <property type="entry name" value="FERREDOXIN-2, MITOCHONDRIAL"/>
    <property type="match status" value="1"/>
</dbReference>
<comment type="caution">
    <text evidence="8">The sequence shown here is derived from an EMBL/GenBank/DDBJ whole genome shotgun (WGS) entry which is preliminary data.</text>
</comment>
<keyword evidence="4" id="KW-0408">Iron</keyword>
<evidence type="ECO:0000259" key="7">
    <source>
        <dbReference type="PROSITE" id="PS51085"/>
    </source>
</evidence>
<dbReference type="Pfam" id="PF00111">
    <property type="entry name" value="Fer2"/>
    <property type="match status" value="1"/>
</dbReference>
<evidence type="ECO:0000256" key="3">
    <source>
        <dbReference type="ARBA" id="ARBA00022723"/>
    </source>
</evidence>
<dbReference type="Gene3D" id="3.10.20.30">
    <property type="match status" value="1"/>
</dbReference>
<keyword evidence="5" id="KW-0411">Iron-sulfur</keyword>
<dbReference type="CDD" id="cd00207">
    <property type="entry name" value="fer2"/>
    <property type="match status" value="1"/>
</dbReference>
<evidence type="ECO:0000256" key="6">
    <source>
        <dbReference type="ARBA" id="ARBA00034078"/>
    </source>
</evidence>
<proteinExistence type="inferred from homology"/>
<dbReference type="InterPro" id="IPR001041">
    <property type="entry name" value="2Fe-2S_ferredoxin-type"/>
</dbReference>
<dbReference type="EMBL" id="VMNI01000013">
    <property type="protein sequence ID" value="TVO75407.1"/>
    <property type="molecule type" value="Genomic_DNA"/>
</dbReference>
<sequence>MARITFIESNGTTHTADINDGTSLMEGATGHNVPGIDADCGGAMTCGTCLVHIDPAWVERTGTRCEHEQQMLEFAGRDGDNARLSCQIIVDATLDGLVVRLPEAQI</sequence>
<evidence type="ECO:0000313" key="9">
    <source>
        <dbReference type="Proteomes" id="UP000318349"/>
    </source>
</evidence>
<gene>
    <name evidence="8" type="ORF">FHP89_13725</name>
</gene>
<dbReference type="InterPro" id="IPR001055">
    <property type="entry name" value="Adrenodoxin-like"/>
</dbReference>
<evidence type="ECO:0000256" key="2">
    <source>
        <dbReference type="ARBA" id="ARBA00022714"/>
    </source>
</evidence>
<protein>
    <submittedName>
        <fullName evidence="8">(2Fe-2S)-binding protein</fullName>
    </submittedName>
</protein>
<dbReference type="GO" id="GO:0051537">
    <property type="term" value="F:2 iron, 2 sulfur cluster binding"/>
    <property type="evidence" value="ECO:0007669"/>
    <property type="project" value="UniProtKB-KW"/>
</dbReference>
<keyword evidence="2" id="KW-0001">2Fe-2S</keyword>
<dbReference type="GO" id="GO:0140647">
    <property type="term" value="P:P450-containing electron transport chain"/>
    <property type="evidence" value="ECO:0007669"/>
    <property type="project" value="InterPro"/>
</dbReference>
<name>A0A557REE4_9RHOO</name>
<evidence type="ECO:0000256" key="4">
    <source>
        <dbReference type="ARBA" id="ARBA00023004"/>
    </source>
</evidence>
<accession>A0A557REE4</accession>
<reference evidence="8 9" key="1">
    <citation type="submission" date="2019-07" db="EMBL/GenBank/DDBJ databases">
        <title>The pathways for chlorine oxyanion respiration interact through the shared metabolite chlorate.</title>
        <authorList>
            <person name="Barnum T.P."/>
            <person name="Cheng Y."/>
            <person name="Hill K.A."/>
            <person name="Lucas L.N."/>
            <person name="Carlson H.K."/>
            <person name="Coates J.D."/>
        </authorList>
    </citation>
    <scope>NUCLEOTIDE SEQUENCE [LARGE SCALE GENOMIC DNA]</scope>
    <source>
        <strain evidence="8 9">SFB-1</strain>
    </source>
</reference>
<comment type="similarity">
    <text evidence="1">Belongs to the adrenodoxin/putidaredoxin family.</text>
</comment>
<keyword evidence="3" id="KW-0479">Metal-binding</keyword>